<dbReference type="AlphaFoldDB" id="A0A2W4VVJ2"/>
<accession>A0A2W4VVJ2</accession>
<reference evidence="1 2" key="1">
    <citation type="submission" date="2018-04" db="EMBL/GenBank/DDBJ databases">
        <authorList>
            <person name="Go L.Y."/>
            <person name="Mitchell J.A."/>
        </authorList>
    </citation>
    <scope>NUCLEOTIDE SEQUENCE [LARGE SCALE GENOMIC DNA]</scope>
    <source>
        <strain evidence="1">ULC066bin1</strain>
    </source>
</reference>
<protein>
    <recommendedName>
        <fullName evidence="3">CopG family transcriptional regulator</fullName>
    </recommendedName>
</protein>
<dbReference type="Proteomes" id="UP000249467">
    <property type="component" value="Unassembled WGS sequence"/>
</dbReference>
<comment type="caution">
    <text evidence="1">The sequence shown here is derived from an EMBL/GenBank/DDBJ whole genome shotgun (WGS) entry which is preliminary data.</text>
</comment>
<gene>
    <name evidence="1" type="ORF">DCF19_21645</name>
</gene>
<dbReference type="EMBL" id="QBML01000041">
    <property type="protein sequence ID" value="PZO36406.1"/>
    <property type="molecule type" value="Genomic_DNA"/>
</dbReference>
<name>A0A2W4VVJ2_9CYAN</name>
<evidence type="ECO:0008006" key="3">
    <source>
        <dbReference type="Google" id="ProtNLM"/>
    </source>
</evidence>
<reference evidence="1 2" key="2">
    <citation type="submission" date="2018-06" db="EMBL/GenBank/DDBJ databases">
        <title>Metagenomic assembly of (sub)arctic Cyanobacteria and their associated microbiome from non-axenic cultures.</title>
        <authorList>
            <person name="Baurain D."/>
        </authorList>
    </citation>
    <scope>NUCLEOTIDE SEQUENCE [LARGE SCALE GENOMIC DNA]</scope>
    <source>
        <strain evidence="1">ULC066bin1</strain>
    </source>
</reference>
<organism evidence="1 2">
    <name type="scientific">Pseudanabaena frigida</name>
    <dbReference type="NCBI Taxonomy" id="945775"/>
    <lineage>
        <taxon>Bacteria</taxon>
        <taxon>Bacillati</taxon>
        <taxon>Cyanobacteriota</taxon>
        <taxon>Cyanophyceae</taxon>
        <taxon>Pseudanabaenales</taxon>
        <taxon>Pseudanabaenaceae</taxon>
        <taxon>Pseudanabaena</taxon>
    </lineage>
</organism>
<sequence>MDITIHLEEEQADKLKYIQQQTNQDAAVVLNRSLAEAIDAYYQQIRSSPLDPLAQLRQSKFIGCFKGEPDLAANSEENFKAIMNEKYDSR</sequence>
<evidence type="ECO:0000313" key="2">
    <source>
        <dbReference type="Proteomes" id="UP000249467"/>
    </source>
</evidence>
<proteinExistence type="predicted"/>
<evidence type="ECO:0000313" key="1">
    <source>
        <dbReference type="EMBL" id="PZO36406.1"/>
    </source>
</evidence>